<sequence length="247" mass="25586">MISVAVLGAAGRMGTHVVNAVSGAEGLEVVAALDHGDDIAEAARAGATVAVDFTVPDVTEANVHALIDAGIHAVVGTTGWTQEALLRVDEHLRERPELGVLIAPNFALGAVLSMRFAAAAARYFESVEVIELHHPDKVDAPSGTALHTARAIAAARAEAGVAPSPDATTHDPDGARGAVIDGVHVHAVRLRGLVAHEEILLGNPGEQLSIRTDSFDRISFMPGVLLGVREVARHPGLTVGLDGYMSL</sequence>
<keyword evidence="6 13" id="KW-0560">Oxidoreductase</keyword>
<dbReference type="Pfam" id="PF01113">
    <property type="entry name" value="DapB_N"/>
    <property type="match status" value="1"/>
</dbReference>
<evidence type="ECO:0000256" key="11">
    <source>
        <dbReference type="ARBA" id="ARBA00049080"/>
    </source>
</evidence>
<evidence type="ECO:0000259" key="14">
    <source>
        <dbReference type="Pfam" id="PF01113"/>
    </source>
</evidence>
<comment type="catalytic activity">
    <reaction evidence="11 13">
        <text>(S)-2,3,4,5-tetrahydrodipicolinate + NADP(+) + H2O = (2S,4S)-4-hydroxy-2,3,4,5-tetrahydrodipicolinate + NADPH + H(+)</text>
        <dbReference type="Rhea" id="RHEA:35331"/>
        <dbReference type="ChEBI" id="CHEBI:15377"/>
        <dbReference type="ChEBI" id="CHEBI:15378"/>
        <dbReference type="ChEBI" id="CHEBI:16845"/>
        <dbReference type="ChEBI" id="CHEBI:57783"/>
        <dbReference type="ChEBI" id="CHEBI:58349"/>
        <dbReference type="ChEBI" id="CHEBI:67139"/>
        <dbReference type="EC" id="1.17.1.8"/>
    </reaction>
</comment>
<evidence type="ECO:0000313" key="17">
    <source>
        <dbReference type="Proteomes" id="UP001426770"/>
    </source>
</evidence>
<feature type="binding site" evidence="13">
    <location>
        <begin position="143"/>
        <end position="144"/>
    </location>
    <ligand>
        <name>(S)-2,3,4,5-tetrahydrodipicolinate</name>
        <dbReference type="ChEBI" id="CHEBI:16845"/>
    </ligand>
</feature>
<feature type="domain" description="Dihydrodipicolinate reductase C-terminal" evidence="15">
    <location>
        <begin position="109"/>
        <end position="239"/>
    </location>
</feature>
<reference evidence="16 17" key="1">
    <citation type="submission" date="2024-02" db="EMBL/GenBank/DDBJ databases">
        <title>Lysinimicrobium sediminis NBRC 112286.</title>
        <authorList>
            <person name="Ichikawa N."/>
            <person name="Katano-Makiyama Y."/>
            <person name="Hidaka K."/>
        </authorList>
    </citation>
    <scope>NUCLEOTIDE SEQUENCE [LARGE SCALE GENOMIC DNA]</scope>
    <source>
        <strain evidence="16 17">NBRC 112286</strain>
    </source>
</reference>
<dbReference type="PANTHER" id="PTHR20836">
    <property type="entry name" value="DIHYDRODIPICOLINATE REDUCTASE"/>
    <property type="match status" value="1"/>
</dbReference>
<dbReference type="Gene3D" id="3.30.360.10">
    <property type="entry name" value="Dihydrodipicolinate Reductase, domain 2"/>
    <property type="match status" value="1"/>
</dbReference>
<evidence type="ECO:0000256" key="8">
    <source>
        <dbReference type="ARBA" id="ARBA00023154"/>
    </source>
</evidence>
<feature type="binding site" evidence="13">
    <location>
        <position position="34"/>
    </location>
    <ligand>
        <name>NAD(+)</name>
        <dbReference type="ChEBI" id="CHEBI:57540"/>
    </ligand>
</feature>
<feature type="binding site" evidence="13">
    <location>
        <begin position="8"/>
        <end position="13"/>
    </location>
    <ligand>
        <name>NAD(+)</name>
        <dbReference type="ChEBI" id="CHEBI:57540"/>
    </ligand>
</feature>
<feature type="active site" description="Proton donor" evidence="13">
    <location>
        <position position="137"/>
    </location>
</feature>
<keyword evidence="5 13" id="KW-0220">Diaminopimelate biosynthesis</keyword>
<evidence type="ECO:0000256" key="12">
    <source>
        <dbReference type="ARBA" id="ARBA00049396"/>
    </source>
</evidence>
<comment type="similarity">
    <text evidence="1 13">Belongs to the DapB family.</text>
</comment>
<keyword evidence="17" id="KW-1185">Reference proteome</keyword>
<proteinExistence type="inferred from homology"/>
<gene>
    <name evidence="13 16" type="primary">dapB</name>
    <name evidence="16" type="ORF">Lsed01_01223</name>
</gene>
<protein>
    <recommendedName>
        <fullName evidence="10 13">4-hydroxy-tetrahydrodipicolinate reductase</fullName>
        <shortName evidence="13">HTPA reductase</shortName>
        <ecNumber evidence="10 13">1.17.1.8</ecNumber>
    </recommendedName>
</protein>
<keyword evidence="8 13" id="KW-0457">Lysine biosynthesis</keyword>
<dbReference type="SUPFAM" id="SSF55347">
    <property type="entry name" value="Glyceraldehyde-3-phosphate dehydrogenase-like, C-terminal domain"/>
    <property type="match status" value="1"/>
</dbReference>
<evidence type="ECO:0000256" key="5">
    <source>
        <dbReference type="ARBA" id="ARBA00022915"/>
    </source>
</evidence>
<dbReference type="Gene3D" id="3.40.50.720">
    <property type="entry name" value="NAD(P)-binding Rossmann-like Domain"/>
    <property type="match status" value="1"/>
</dbReference>
<evidence type="ECO:0000256" key="13">
    <source>
        <dbReference type="HAMAP-Rule" id="MF_00102"/>
    </source>
</evidence>
<dbReference type="SUPFAM" id="SSF51735">
    <property type="entry name" value="NAD(P)-binding Rossmann-fold domains"/>
    <property type="match status" value="1"/>
</dbReference>
<evidence type="ECO:0000256" key="9">
    <source>
        <dbReference type="ARBA" id="ARBA00037922"/>
    </source>
</evidence>
<organism evidence="16 17">
    <name type="scientific">Demequina sediminis</name>
    <dbReference type="NCBI Taxonomy" id="1930058"/>
    <lineage>
        <taxon>Bacteria</taxon>
        <taxon>Bacillati</taxon>
        <taxon>Actinomycetota</taxon>
        <taxon>Actinomycetes</taxon>
        <taxon>Micrococcales</taxon>
        <taxon>Demequinaceae</taxon>
        <taxon>Demequina</taxon>
    </lineage>
</organism>
<dbReference type="InterPro" id="IPR000846">
    <property type="entry name" value="DapB_N"/>
</dbReference>
<evidence type="ECO:0000313" key="16">
    <source>
        <dbReference type="EMBL" id="GAA5518790.1"/>
    </source>
</evidence>
<comment type="caution">
    <text evidence="13">Lacks conserved residue(s) required for the propagation of feature annotation.</text>
</comment>
<keyword evidence="4 13" id="KW-0521">NADP</keyword>
<comment type="caution">
    <text evidence="13">Was originally thought to be a dihydrodipicolinate reductase (DHDPR), catalyzing the conversion of dihydrodipicolinate to tetrahydrodipicolinate. However, it was shown in E.coli that the substrate of the enzymatic reaction is not dihydrodipicolinate (DHDP) but in fact (2S,4S)-4-hydroxy-2,3,4,5-tetrahydrodipicolinic acid (HTPA), the product released by the DapA-catalyzed reaction.</text>
</comment>
<keyword evidence="2 13" id="KW-0963">Cytoplasm</keyword>
<comment type="pathway">
    <text evidence="9 13">Amino-acid biosynthesis; L-lysine biosynthesis via DAP pathway; (S)-tetrahydrodipicolinate from L-aspartate: step 4/4.</text>
</comment>
<dbReference type="RefSeq" id="WP_425557984.1">
    <property type="nucleotide sequence ID" value="NZ_AP027736.1"/>
</dbReference>
<accession>A0ABP9WJ44</accession>
<dbReference type="EC" id="1.17.1.8" evidence="10 13"/>
<dbReference type="Pfam" id="PF05173">
    <property type="entry name" value="DapB_C"/>
    <property type="match status" value="1"/>
</dbReference>
<evidence type="ECO:0000256" key="7">
    <source>
        <dbReference type="ARBA" id="ARBA00023027"/>
    </source>
</evidence>
<evidence type="ECO:0000256" key="1">
    <source>
        <dbReference type="ARBA" id="ARBA00006642"/>
    </source>
</evidence>
<dbReference type="CDD" id="cd02274">
    <property type="entry name" value="DHDPR_N"/>
    <property type="match status" value="1"/>
</dbReference>
<feature type="binding site" evidence="13">
    <location>
        <begin position="103"/>
        <end position="106"/>
    </location>
    <ligand>
        <name>NAD(+)</name>
        <dbReference type="ChEBI" id="CHEBI:57540"/>
    </ligand>
</feature>
<dbReference type="InterPro" id="IPR022664">
    <property type="entry name" value="DapB_N_CS"/>
</dbReference>
<evidence type="ECO:0000259" key="15">
    <source>
        <dbReference type="Pfam" id="PF05173"/>
    </source>
</evidence>
<dbReference type="EMBL" id="BAABRR010000005">
    <property type="protein sequence ID" value="GAA5518790.1"/>
    <property type="molecule type" value="Genomic_DNA"/>
</dbReference>
<comment type="subcellular location">
    <subcellularLocation>
        <location evidence="13">Cytoplasm</location>
    </subcellularLocation>
</comment>
<comment type="caution">
    <text evidence="16">The sequence shown here is derived from an EMBL/GenBank/DDBJ whole genome shotgun (WGS) entry which is preliminary data.</text>
</comment>
<dbReference type="Proteomes" id="UP001426770">
    <property type="component" value="Unassembled WGS sequence"/>
</dbReference>
<feature type="domain" description="Dihydrodipicolinate reductase N-terminal" evidence="14">
    <location>
        <begin position="2"/>
        <end position="106"/>
    </location>
</feature>
<keyword evidence="3 13" id="KW-0028">Amino-acid biosynthesis</keyword>
<feature type="binding site" evidence="13">
    <location>
        <position position="134"/>
    </location>
    <ligand>
        <name>(S)-2,3,4,5-tetrahydrodipicolinate</name>
        <dbReference type="ChEBI" id="CHEBI:16845"/>
    </ligand>
</feature>
<comment type="function">
    <text evidence="13">Catalyzes the conversion of 4-hydroxy-tetrahydrodipicolinate (HTPA) to tetrahydrodipicolinate.</text>
</comment>
<evidence type="ECO:0000256" key="2">
    <source>
        <dbReference type="ARBA" id="ARBA00022490"/>
    </source>
</evidence>
<dbReference type="PROSITE" id="PS01298">
    <property type="entry name" value="DAPB"/>
    <property type="match status" value="1"/>
</dbReference>
<comment type="catalytic activity">
    <reaction evidence="12 13">
        <text>(S)-2,3,4,5-tetrahydrodipicolinate + NAD(+) + H2O = (2S,4S)-4-hydroxy-2,3,4,5-tetrahydrodipicolinate + NADH + H(+)</text>
        <dbReference type="Rhea" id="RHEA:35323"/>
        <dbReference type="ChEBI" id="CHEBI:15377"/>
        <dbReference type="ChEBI" id="CHEBI:15378"/>
        <dbReference type="ChEBI" id="CHEBI:16845"/>
        <dbReference type="ChEBI" id="CHEBI:57540"/>
        <dbReference type="ChEBI" id="CHEBI:57945"/>
        <dbReference type="ChEBI" id="CHEBI:67139"/>
        <dbReference type="EC" id="1.17.1.8"/>
    </reaction>
</comment>
<evidence type="ECO:0000256" key="3">
    <source>
        <dbReference type="ARBA" id="ARBA00022605"/>
    </source>
</evidence>
<dbReference type="InterPro" id="IPR023940">
    <property type="entry name" value="DHDPR_bac"/>
</dbReference>
<feature type="binding site" evidence="13">
    <location>
        <begin position="76"/>
        <end position="78"/>
    </location>
    <ligand>
        <name>NAD(+)</name>
        <dbReference type="ChEBI" id="CHEBI:57540"/>
    </ligand>
</feature>
<keyword evidence="7 13" id="KW-0520">NAD</keyword>
<comment type="subunit">
    <text evidence="13">Homotetramer.</text>
</comment>
<dbReference type="PIRSF" id="PIRSF000161">
    <property type="entry name" value="DHPR"/>
    <property type="match status" value="1"/>
</dbReference>
<name>A0ABP9WJ44_9MICO</name>
<dbReference type="NCBIfam" id="TIGR00036">
    <property type="entry name" value="dapB"/>
    <property type="match status" value="1"/>
</dbReference>
<dbReference type="HAMAP" id="MF_00102">
    <property type="entry name" value="DapB"/>
    <property type="match status" value="1"/>
</dbReference>
<dbReference type="InterPro" id="IPR022663">
    <property type="entry name" value="DapB_C"/>
</dbReference>
<feature type="active site" description="Proton donor/acceptor" evidence="13">
    <location>
        <position position="133"/>
    </location>
</feature>
<dbReference type="PANTHER" id="PTHR20836:SF0">
    <property type="entry name" value="4-HYDROXY-TETRAHYDRODIPICOLINATE REDUCTASE 1, CHLOROPLASTIC-RELATED"/>
    <property type="match status" value="1"/>
</dbReference>
<evidence type="ECO:0000256" key="6">
    <source>
        <dbReference type="ARBA" id="ARBA00023002"/>
    </source>
</evidence>
<evidence type="ECO:0000256" key="4">
    <source>
        <dbReference type="ARBA" id="ARBA00022857"/>
    </source>
</evidence>
<evidence type="ECO:0000256" key="10">
    <source>
        <dbReference type="ARBA" id="ARBA00038983"/>
    </source>
</evidence>
<dbReference type="InterPro" id="IPR036291">
    <property type="entry name" value="NAD(P)-bd_dom_sf"/>
</dbReference>